<organism evidence="1 2">
    <name type="scientific">Capsicum annuum</name>
    <name type="common">Capsicum pepper</name>
    <dbReference type="NCBI Taxonomy" id="4072"/>
    <lineage>
        <taxon>Eukaryota</taxon>
        <taxon>Viridiplantae</taxon>
        <taxon>Streptophyta</taxon>
        <taxon>Embryophyta</taxon>
        <taxon>Tracheophyta</taxon>
        <taxon>Spermatophyta</taxon>
        <taxon>Magnoliopsida</taxon>
        <taxon>eudicotyledons</taxon>
        <taxon>Gunneridae</taxon>
        <taxon>Pentapetalae</taxon>
        <taxon>asterids</taxon>
        <taxon>lamiids</taxon>
        <taxon>Solanales</taxon>
        <taxon>Solanaceae</taxon>
        <taxon>Solanoideae</taxon>
        <taxon>Capsiceae</taxon>
        <taxon>Capsicum</taxon>
    </lineage>
</organism>
<dbReference type="Proteomes" id="UP000222542">
    <property type="component" value="Unassembled WGS sequence"/>
</dbReference>
<evidence type="ECO:0000313" key="2">
    <source>
        <dbReference type="Proteomes" id="UP000222542"/>
    </source>
</evidence>
<dbReference type="STRING" id="4072.A0A2G2ZGV9"/>
<sequence length="121" mass="14378">MDPQLLDHSPLCVELEQQVVSSTKLFRFYNYLAEYEQFLQEVQTSWSVNRQPNKNRVKQALKKLNSAGNNGEEKRVEEAKCALKLVKEQIMIPMVNQMLQQEEENYRRNLVKWMNIQESIM</sequence>
<protein>
    <submittedName>
        <fullName evidence="1">Uncharacterized protein</fullName>
    </submittedName>
</protein>
<name>A0A2G2ZGV9_CAPAN</name>
<dbReference type="AlphaFoldDB" id="A0A2G2ZGV9"/>
<accession>A0A2G2ZGV9</accession>
<comment type="caution">
    <text evidence="1">The sequence shown here is derived from an EMBL/GenBank/DDBJ whole genome shotgun (WGS) entry which is preliminary data.</text>
</comment>
<evidence type="ECO:0000313" key="1">
    <source>
        <dbReference type="EMBL" id="PHT81222.1"/>
    </source>
</evidence>
<keyword evidence="2" id="KW-1185">Reference proteome</keyword>
<dbReference type="EMBL" id="AYRZ02000005">
    <property type="protein sequence ID" value="PHT81222.1"/>
    <property type="molecule type" value="Genomic_DNA"/>
</dbReference>
<reference evidence="1 2" key="1">
    <citation type="journal article" date="2014" name="Nat. Genet.">
        <title>Genome sequence of the hot pepper provides insights into the evolution of pungency in Capsicum species.</title>
        <authorList>
            <person name="Kim S."/>
            <person name="Park M."/>
            <person name="Yeom S.I."/>
            <person name="Kim Y.M."/>
            <person name="Lee J.M."/>
            <person name="Lee H.A."/>
            <person name="Seo E."/>
            <person name="Choi J."/>
            <person name="Cheong K."/>
            <person name="Kim K.T."/>
            <person name="Jung K."/>
            <person name="Lee G.W."/>
            <person name="Oh S.K."/>
            <person name="Bae C."/>
            <person name="Kim S.B."/>
            <person name="Lee H.Y."/>
            <person name="Kim S.Y."/>
            <person name="Kim M.S."/>
            <person name="Kang B.C."/>
            <person name="Jo Y.D."/>
            <person name="Yang H.B."/>
            <person name="Jeong H.J."/>
            <person name="Kang W.H."/>
            <person name="Kwon J.K."/>
            <person name="Shin C."/>
            <person name="Lim J.Y."/>
            <person name="Park J.H."/>
            <person name="Huh J.H."/>
            <person name="Kim J.S."/>
            <person name="Kim B.D."/>
            <person name="Cohen O."/>
            <person name="Paran I."/>
            <person name="Suh M.C."/>
            <person name="Lee S.B."/>
            <person name="Kim Y.K."/>
            <person name="Shin Y."/>
            <person name="Noh S.J."/>
            <person name="Park J."/>
            <person name="Seo Y.S."/>
            <person name="Kwon S.Y."/>
            <person name="Kim H.A."/>
            <person name="Park J.M."/>
            <person name="Kim H.J."/>
            <person name="Choi S.B."/>
            <person name="Bosland P.W."/>
            <person name="Reeves G."/>
            <person name="Jo S.H."/>
            <person name="Lee B.W."/>
            <person name="Cho H.T."/>
            <person name="Choi H.S."/>
            <person name="Lee M.S."/>
            <person name="Yu Y."/>
            <person name="Do Choi Y."/>
            <person name="Park B.S."/>
            <person name="van Deynze A."/>
            <person name="Ashrafi H."/>
            <person name="Hill T."/>
            <person name="Kim W.T."/>
            <person name="Pai H.S."/>
            <person name="Ahn H.K."/>
            <person name="Yeam I."/>
            <person name="Giovannoni J.J."/>
            <person name="Rose J.K."/>
            <person name="Sorensen I."/>
            <person name="Lee S.J."/>
            <person name="Kim R.W."/>
            <person name="Choi I.Y."/>
            <person name="Choi B.S."/>
            <person name="Lim J.S."/>
            <person name="Lee Y.H."/>
            <person name="Choi D."/>
        </authorList>
    </citation>
    <scope>NUCLEOTIDE SEQUENCE [LARGE SCALE GENOMIC DNA]</scope>
    <source>
        <strain evidence="2">cv. CM334</strain>
    </source>
</reference>
<gene>
    <name evidence="1" type="ORF">T459_14237</name>
</gene>
<proteinExistence type="predicted"/>
<reference evidence="1 2" key="2">
    <citation type="journal article" date="2017" name="Genome Biol.">
        <title>New reference genome sequences of hot pepper reveal the massive evolution of plant disease-resistance genes by retroduplication.</title>
        <authorList>
            <person name="Kim S."/>
            <person name="Park J."/>
            <person name="Yeom S.I."/>
            <person name="Kim Y.M."/>
            <person name="Seo E."/>
            <person name="Kim K.T."/>
            <person name="Kim M.S."/>
            <person name="Lee J.M."/>
            <person name="Cheong K."/>
            <person name="Shin H.S."/>
            <person name="Kim S.B."/>
            <person name="Han K."/>
            <person name="Lee J."/>
            <person name="Park M."/>
            <person name="Lee H.A."/>
            <person name="Lee H.Y."/>
            <person name="Lee Y."/>
            <person name="Oh S."/>
            <person name="Lee J.H."/>
            <person name="Choi E."/>
            <person name="Choi E."/>
            <person name="Lee S.E."/>
            <person name="Jeon J."/>
            <person name="Kim H."/>
            <person name="Choi G."/>
            <person name="Song H."/>
            <person name="Lee J."/>
            <person name="Lee S.C."/>
            <person name="Kwon J.K."/>
            <person name="Lee H.Y."/>
            <person name="Koo N."/>
            <person name="Hong Y."/>
            <person name="Kim R.W."/>
            <person name="Kang W.H."/>
            <person name="Huh J.H."/>
            <person name="Kang B.C."/>
            <person name="Yang T.J."/>
            <person name="Lee Y.H."/>
            <person name="Bennetzen J.L."/>
            <person name="Choi D."/>
        </authorList>
    </citation>
    <scope>NUCLEOTIDE SEQUENCE [LARGE SCALE GENOMIC DNA]</scope>
    <source>
        <strain evidence="2">cv. CM334</strain>
    </source>
</reference>
<dbReference type="Gramene" id="PHT81222">
    <property type="protein sequence ID" value="PHT81222"/>
    <property type="gene ID" value="T459_14237"/>
</dbReference>